<comment type="caution">
    <text evidence="1">The sequence shown here is derived from an EMBL/GenBank/DDBJ whole genome shotgun (WGS) entry which is preliminary data.</text>
</comment>
<reference evidence="1 2" key="1">
    <citation type="submission" date="2021-06" db="EMBL/GenBank/DDBJ databases">
        <title>Caerostris darwini draft genome.</title>
        <authorList>
            <person name="Kono N."/>
            <person name="Arakawa K."/>
        </authorList>
    </citation>
    <scope>NUCLEOTIDE SEQUENCE [LARGE SCALE GENOMIC DNA]</scope>
</reference>
<organism evidence="1 2">
    <name type="scientific">Caerostris darwini</name>
    <dbReference type="NCBI Taxonomy" id="1538125"/>
    <lineage>
        <taxon>Eukaryota</taxon>
        <taxon>Metazoa</taxon>
        <taxon>Ecdysozoa</taxon>
        <taxon>Arthropoda</taxon>
        <taxon>Chelicerata</taxon>
        <taxon>Arachnida</taxon>
        <taxon>Araneae</taxon>
        <taxon>Araneomorphae</taxon>
        <taxon>Entelegynae</taxon>
        <taxon>Araneoidea</taxon>
        <taxon>Araneidae</taxon>
        <taxon>Caerostris</taxon>
    </lineage>
</organism>
<accession>A0AAV4WAM4</accession>
<dbReference type="AlphaFoldDB" id="A0AAV4WAM4"/>
<keyword evidence="2" id="KW-1185">Reference proteome</keyword>
<sequence>MLANTRGYDKLIDENFLNIDSKLRPGVRHSSIFRSNPYSTWHHKRTKYANQINPILSLSATTANMPPNFSVSLLRWKLLRVLINEVHSSFL</sequence>
<proteinExistence type="predicted"/>
<dbReference type="EMBL" id="BPLQ01014466">
    <property type="protein sequence ID" value="GIY79990.1"/>
    <property type="molecule type" value="Genomic_DNA"/>
</dbReference>
<name>A0AAV4WAM4_9ARAC</name>
<evidence type="ECO:0000313" key="2">
    <source>
        <dbReference type="Proteomes" id="UP001054837"/>
    </source>
</evidence>
<gene>
    <name evidence="1" type="ORF">CDAR_421221</name>
</gene>
<evidence type="ECO:0000313" key="1">
    <source>
        <dbReference type="EMBL" id="GIY79990.1"/>
    </source>
</evidence>
<protein>
    <submittedName>
        <fullName evidence="1">Uncharacterized protein</fullName>
    </submittedName>
</protein>
<dbReference type="Proteomes" id="UP001054837">
    <property type="component" value="Unassembled WGS sequence"/>
</dbReference>